<protein>
    <recommendedName>
        <fullName evidence="2">DUF3078 domain-containing protein</fullName>
    </recommendedName>
</protein>
<organism evidence="1">
    <name type="scientific">marine sediment metagenome</name>
    <dbReference type="NCBI Taxonomy" id="412755"/>
    <lineage>
        <taxon>unclassified sequences</taxon>
        <taxon>metagenomes</taxon>
        <taxon>ecological metagenomes</taxon>
    </lineage>
</organism>
<accession>A0A0F9Y0B5</accession>
<gene>
    <name evidence="1" type="ORF">LCGC14_0080370</name>
</gene>
<comment type="caution">
    <text evidence="1">The sequence shown here is derived from an EMBL/GenBank/DDBJ whole genome shotgun (WGS) entry which is preliminary data.</text>
</comment>
<sequence length="375" mass="42478">MKRIASKLLKCLFPLLFLVTFICNGQDTIPAPIIVDSVTVDSIVVDTIVIRRTVDKIYSPRKDVNLQIPNIDFKKTKTLQKGFQRFRVPSFWETENSFGINISEVAFVNWNAGGDNAVSGLGFLKFARKYKFSNFQWDNNLELRYGLNAQEGRKLRKTEDVIRLSSNLGFKKSNTSNWFYSVQLNFNTQFSNGYKYPDRDAPISRFMAPGYLLFGAGTSYITKDEKFNLYLSPLTQKSTFVLDQDLADNGSFGVQEAILDADGNIITPGENHLLELGILITNNFNINVADNIELKSRLNLYTDYIKSFGNVDVDWELTLNMKVNKFISTSLGTQMIYDDDILFDIVKNDNGTIVNPGVPKIQFKQVLGVGILYGF</sequence>
<name>A0A0F9Y0B5_9ZZZZ</name>
<evidence type="ECO:0008006" key="2">
    <source>
        <dbReference type="Google" id="ProtNLM"/>
    </source>
</evidence>
<dbReference type="Pfam" id="PF11276">
    <property type="entry name" value="DUF3078"/>
    <property type="match status" value="1"/>
</dbReference>
<evidence type="ECO:0000313" key="1">
    <source>
        <dbReference type="EMBL" id="KKO05217.1"/>
    </source>
</evidence>
<reference evidence="1" key="1">
    <citation type="journal article" date="2015" name="Nature">
        <title>Complex archaea that bridge the gap between prokaryotes and eukaryotes.</title>
        <authorList>
            <person name="Spang A."/>
            <person name="Saw J.H."/>
            <person name="Jorgensen S.L."/>
            <person name="Zaremba-Niedzwiedzka K."/>
            <person name="Martijn J."/>
            <person name="Lind A.E."/>
            <person name="van Eijk R."/>
            <person name="Schleper C."/>
            <person name="Guy L."/>
            <person name="Ettema T.J."/>
        </authorList>
    </citation>
    <scope>NUCLEOTIDE SEQUENCE</scope>
</reference>
<dbReference type="InterPro" id="IPR021428">
    <property type="entry name" value="DUF3078"/>
</dbReference>
<dbReference type="AlphaFoldDB" id="A0A0F9Y0B5"/>
<dbReference type="EMBL" id="LAZR01000020">
    <property type="protein sequence ID" value="KKO05217.1"/>
    <property type="molecule type" value="Genomic_DNA"/>
</dbReference>
<proteinExistence type="predicted"/>